<accession>A0AAV9DM33</accession>
<evidence type="ECO:0000313" key="4">
    <source>
        <dbReference type="Proteomes" id="UP001180020"/>
    </source>
</evidence>
<name>A0AAV9DM33_ACOCL</name>
<dbReference type="Proteomes" id="UP001180020">
    <property type="component" value="Unassembled WGS sequence"/>
</dbReference>
<keyword evidence="4" id="KW-1185">Reference proteome</keyword>
<dbReference type="AlphaFoldDB" id="A0AAV9DM33"/>
<feature type="chain" id="PRO_5043417905" evidence="2">
    <location>
        <begin position="24"/>
        <end position="79"/>
    </location>
</feature>
<gene>
    <name evidence="3" type="ORF">QJS10_CPB12g00186</name>
</gene>
<comment type="caution">
    <text evidence="3">The sequence shown here is derived from an EMBL/GenBank/DDBJ whole genome shotgun (WGS) entry which is preliminary data.</text>
</comment>
<feature type="region of interest" description="Disordered" evidence="1">
    <location>
        <begin position="29"/>
        <end position="54"/>
    </location>
</feature>
<sequence length="79" mass="8443">MAPGHIIPMSSLAALFAAHGVRSTLLTTPSQLSLHPPSPSNPPPPLSQPEQPHQRQFGVIRQIVSGSRRAHEIKAPSKV</sequence>
<feature type="signal peptide" evidence="2">
    <location>
        <begin position="1"/>
        <end position="23"/>
    </location>
</feature>
<reference evidence="3" key="1">
    <citation type="journal article" date="2023" name="Nat. Commun.">
        <title>Diploid and tetraploid genomes of Acorus and the evolution of monocots.</title>
        <authorList>
            <person name="Ma L."/>
            <person name="Liu K.W."/>
            <person name="Li Z."/>
            <person name="Hsiao Y.Y."/>
            <person name="Qi Y."/>
            <person name="Fu T."/>
            <person name="Tang G.D."/>
            <person name="Zhang D."/>
            <person name="Sun W.H."/>
            <person name="Liu D.K."/>
            <person name="Li Y."/>
            <person name="Chen G.Z."/>
            <person name="Liu X.D."/>
            <person name="Liao X.Y."/>
            <person name="Jiang Y.T."/>
            <person name="Yu X."/>
            <person name="Hao Y."/>
            <person name="Huang J."/>
            <person name="Zhao X.W."/>
            <person name="Ke S."/>
            <person name="Chen Y.Y."/>
            <person name="Wu W.L."/>
            <person name="Hsu J.L."/>
            <person name="Lin Y.F."/>
            <person name="Huang M.D."/>
            <person name="Li C.Y."/>
            <person name="Huang L."/>
            <person name="Wang Z.W."/>
            <person name="Zhao X."/>
            <person name="Zhong W.Y."/>
            <person name="Peng D.H."/>
            <person name="Ahmad S."/>
            <person name="Lan S."/>
            <person name="Zhang J.S."/>
            <person name="Tsai W.C."/>
            <person name="Van de Peer Y."/>
            <person name="Liu Z.J."/>
        </authorList>
    </citation>
    <scope>NUCLEOTIDE SEQUENCE</scope>
    <source>
        <strain evidence="3">CP</strain>
    </source>
</reference>
<proteinExistence type="predicted"/>
<keyword evidence="2" id="KW-0732">Signal</keyword>
<feature type="compositionally biased region" description="Pro residues" evidence="1">
    <location>
        <begin position="36"/>
        <end position="47"/>
    </location>
</feature>
<dbReference type="SUPFAM" id="SSF53756">
    <property type="entry name" value="UDP-Glycosyltransferase/glycogen phosphorylase"/>
    <property type="match status" value="1"/>
</dbReference>
<evidence type="ECO:0000256" key="2">
    <source>
        <dbReference type="SAM" id="SignalP"/>
    </source>
</evidence>
<organism evidence="3 4">
    <name type="scientific">Acorus calamus</name>
    <name type="common">Sweet flag</name>
    <dbReference type="NCBI Taxonomy" id="4465"/>
    <lineage>
        <taxon>Eukaryota</taxon>
        <taxon>Viridiplantae</taxon>
        <taxon>Streptophyta</taxon>
        <taxon>Embryophyta</taxon>
        <taxon>Tracheophyta</taxon>
        <taxon>Spermatophyta</taxon>
        <taxon>Magnoliopsida</taxon>
        <taxon>Liliopsida</taxon>
        <taxon>Acoraceae</taxon>
        <taxon>Acorus</taxon>
    </lineage>
</organism>
<evidence type="ECO:0000256" key="1">
    <source>
        <dbReference type="SAM" id="MobiDB-lite"/>
    </source>
</evidence>
<dbReference type="Gene3D" id="3.40.50.2000">
    <property type="entry name" value="Glycogen Phosphorylase B"/>
    <property type="match status" value="1"/>
</dbReference>
<protein>
    <submittedName>
        <fullName evidence="3">Uncharacterized protein</fullName>
    </submittedName>
</protein>
<dbReference type="EMBL" id="JAUJYO010000012">
    <property type="protein sequence ID" value="KAK1302090.1"/>
    <property type="molecule type" value="Genomic_DNA"/>
</dbReference>
<evidence type="ECO:0000313" key="3">
    <source>
        <dbReference type="EMBL" id="KAK1302090.1"/>
    </source>
</evidence>
<reference evidence="3" key="2">
    <citation type="submission" date="2023-06" db="EMBL/GenBank/DDBJ databases">
        <authorList>
            <person name="Ma L."/>
            <person name="Liu K.-W."/>
            <person name="Li Z."/>
            <person name="Hsiao Y.-Y."/>
            <person name="Qi Y."/>
            <person name="Fu T."/>
            <person name="Tang G."/>
            <person name="Zhang D."/>
            <person name="Sun W.-H."/>
            <person name="Liu D.-K."/>
            <person name="Li Y."/>
            <person name="Chen G.-Z."/>
            <person name="Liu X.-D."/>
            <person name="Liao X.-Y."/>
            <person name="Jiang Y.-T."/>
            <person name="Yu X."/>
            <person name="Hao Y."/>
            <person name="Huang J."/>
            <person name="Zhao X.-W."/>
            <person name="Ke S."/>
            <person name="Chen Y.-Y."/>
            <person name="Wu W.-L."/>
            <person name="Hsu J.-L."/>
            <person name="Lin Y.-F."/>
            <person name="Huang M.-D."/>
            <person name="Li C.-Y."/>
            <person name="Huang L."/>
            <person name="Wang Z.-W."/>
            <person name="Zhao X."/>
            <person name="Zhong W.-Y."/>
            <person name="Peng D.-H."/>
            <person name="Ahmad S."/>
            <person name="Lan S."/>
            <person name="Zhang J.-S."/>
            <person name="Tsai W.-C."/>
            <person name="Van De Peer Y."/>
            <person name="Liu Z.-J."/>
        </authorList>
    </citation>
    <scope>NUCLEOTIDE SEQUENCE</scope>
    <source>
        <strain evidence="3">CP</strain>
        <tissue evidence="3">Leaves</tissue>
    </source>
</reference>